<dbReference type="Gene3D" id="1.10.8.10">
    <property type="entry name" value="DNA helicase RuvA subunit, C-terminal domain"/>
    <property type="match status" value="1"/>
</dbReference>
<keyword evidence="3" id="KW-1133">Transmembrane helix</keyword>
<keyword evidence="3" id="KW-0812">Transmembrane</keyword>
<evidence type="ECO:0000313" key="5">
    <source>
        <dbReference type="EMBL" id="GBN11735.1"/>
    </source>
</evidence>
<dbReference type="EMBL" id="BGPR01005606">
    <property type="protein sequence ID" value="GBN11735.1"/>
    <property type="molecule type" value="Genomic_DNA"/>
</dbReference>
<dbReference type="AlphaFoldDB" id="A0A4Y2LAN2"/>
<dbReference type="GO" id="GO:0005737">
    <property type="term" value="C:cytoplasm"/>
    <property type="evidence" value="ECO:0007669"/>
    <property type="project" value="UniProtKB-SubCell"/>
</dbReference>
<dbReference type="InterPro" id="IPR049483">
    <property type="entry name" value="FAF1_2-like_UAS"/>
</dbReference>
<protein>
    <submittedName>
        <fullName evidence="5">FAS-associated factor 2</fullName>
    </submittedName>
</protein>
<evidence type="ECO:0000256" key="1">
    <source>
        <dbReference type="ARBA" id="ARBA00004496"/>
    </source>
</evidence>
<dbReference type="Proteomes" id="UP000499080">
    <property type="component" value="Unassembled WGS sequence"/>
</dbReference>
<dbReference type="InterPro" id="IPR012337">
    <property type="entry name" value="RNaseH-like_sf"/>
</dbReference>
<dbReference type="PANTHER" id="PTHR37162:SF1">
    <property type="entry name" value="BED-TYPE DOMAIN-CONTAINING PROTEIN"/>
    <property type="match status" value="1"/>
</dbReference>
<sequence>MAEDVQLSANQTEKLLQFQDLTGIEDIERCRNILDNHNWDLEVATQVTLNMREGAPSVYRPLPRSPPPVVAHPPDQRVFLAVRSWQPTGILGWGFLFISFPFQFMYSTLMKLARFALSFIRADPRRSVTDPARDVMNFIQNFEEKYGREHPVFYRGTYFQAVNDAKQDLKFLLVYLHGDDHQDTDEFCRTVLRNAETISFMNSNFLFWACSVNSPEGYRVSQALRENTYPFLAVIVLRENQMTVVARLEGPTEPEVLIRRLRLIMNDNEASLIAARLERKDIVNRTDEADIRAIDSGLKNPWRWDWLEKSVNGVYVREVIRKLRSCGVAYCLVCSKELIYGSRGFSALAKHMESRKHADAVEARQKNVPLPGAGGYNSDISYGLHPMFKGCLTASENSFSQQLVPLADRIANSEAMLLGFLAEKSLSFSLAPDLLVLVKELSKDRKALNGIRMHHTSAAYKLRFGVARTFEQNLVKDLKREKFSLNIDESMSNNNEKIVTVLVNYLRNDKIVTEHLQSFSVPSVNSTLLFQGIVKLLEENNIPWHNLMSVLLDSCHVMRGKKSGLESRLREKCPHLLDIDGDSCHHAHNAAKLFCKPFGLHLESLFTDIHNDFKWSPDLRAALMEICEVLNIKYTMPQNYISFRWLSVYVVAQDFSRMISALTLFYFSFLSRSEKTNFLPVVINIYKLHNVTEAGKEFIHKMHSRLAEKNMTQAGKDRKNRIAEKLFENSLTTKLITNLLVSVLPLLQEYVKLFESGTPLIHKLHDKQFKLIKSFLACFMKPEVLASLGNSTKKMMGLDINKKCYHLPISSVFVGVKAKELIASAPKSQYDKIKSFRNNIMKAYVACSEALQKKMPIDNVFLKCVSSVDPMCRKNSLALKLMKKLPQLVTNILLPKEKELFDLEVCKYHVDSLYAVNEGVK</sequence>
<dbReference type="SMART" id="SM00594">
    <property type="entry name" value="UAS"/>
    <property type="match status" value="1"/>
</dbReference>
<dbReference type="SUPFAM" id="SSF53098">
    <property type="entry name" value="Ribonuclease H-like"/>
    <property type="match status" value="1"/>
</dbReference>
<evidence type="ECO:0000259" key="4">
    <source>
        <dbReference type="SMART" id="SM00594"/>
    </source>
</evidence>
<organism evidence="5 6">
    <name type="scientific">Araneus ventricosus</name>
    <name type="common">Orbweaver spider</name>
    <name type="synonym">Epeira ventricosa</name>
    <dbReference type="NCBI Taxonomy" id="182803"/>
    <lineage>
        <taxon>Eukaryota</taxon>
        <taxon>Metazoa</taxon>
        <taxon>Ecdysozoa</taxon>
        <taxon>Arthropoda</taxon>
        <taxon>Chelicerata</taxon>
        <taxon>Arachnida</taxon>
        <taxon>Araneae</taxon>
        <taxon>Araneomorphae</taxon>
        <taxon>Entelegynae</taxon>
        <taxon>Araneoidea</taxon>
        <taxon>Araneidae</taxon>
        <taxon>Araneus</taxon>
    </lineage>
</organism>
<reference evidence="5 6" key="1">
    <citation type="journal article" date="2019" name="Sci. Rep.">
        <title>Orb-weaving spider Araneus ventricosus genome elucidates the spidroin gene catalogue.</title>
        <authorList>
            <person name="Kono N."/>
            <person name="Nakamura H."/>
            <person name="Ohtoshi R."/>
            <person name="Moran D.A.P."/>
            <person name="Shinohara A."/>
            <person name="Yoshida Y."/>
            <person name="Fujiwara M."/>
            <person name="Mori M."/>
            <person name="Tomita M."/>
            <person name="Arakawa K."/>
        </authorList>
    </citation>
    <scope>NUCLEOTIDE SEQUENCE [LARGE SCALE GENOMIC DNA]</scope>
</reference>
<comment type="caution">
    <text evidence="5">The sequence shown here is derived from an EMBL/GenBank/DDBJ whole genome shotgun (WGS) entry which is preliminary data.</text>
</comment>
<evidence type="ECO:0000313" key="6">
    <source>
        <dbReference type="Proteomes" id="UP000499080"/>
    </source>
</evidence>
<keyword evidence="6" id="KW-1185">Reference proteome</keyword>
<feature type="domain" description="UAS" evidence="4">
    <location>
        <begin position="137"/>
        <end position="262"/>
    </location>
</feature>
<dbReference type="Gene3D" id="3.40.30.10">
    <property type="entry name" value="Glutaredoxin"/>
    <property type="match status" value="1"/>
</dbReference>
<keyword evidence="3" id="KW-0472">Membrane</keyword>
<dbReference type="SUPFAM" id="SSF52833">
    <property type="entry name" value="Thioredoxin-like"/>
    <property type="match status" value="1"/>
</dbReference>
<dbReference type="OrthoDB" id="6159421at2759"/>
<accession>A0A4Y2LAN2</accession>
<dbReference type="InterPro" id="IPR006577">
    <property type="entry name" value="UAS"/>
</dbReference>
<dbReference type="InterPro" id="IPR036249">
    <property type="entry name" value="Thioredoxin-like_sf"/>
</dbReference>
<name>A0A4Y2LAN2_ARAVE</name>
<dbReference type="Pfam" id="PF21021">
    <property type="entry name" value="FAF1"/>
    <property type="match status" value="1"/>
</dbReference>
<gene>
    <name evidence="5" type="primary">Faf2_0</name>
    <name evidence="5" type="ORF">AVEN_173047_1</name>
</gene>
<dbReference type="CDD" id="cd14414">
    <property type="entry name" value="UBA_FAF2"/>
    <property type="match status" value="1"/>
</dbReference>
<feature type="transmembrane region" description="Helical" evidence="3">
    <location>
        <begin position="90"/>
        <end position="109"/>
    </location>
</feature>
<dbReference type="InterPro" id="IPR054109">
    <property type="entry name" value="UBA_8"/>
</dbReference>
<comment type="subcellular location">
    <subcellularLocation>
        <location evidence="1">Cytoplasm</location>
    </subcellularLocation>
</comment>
<dbReference type="Pfam" id="PF22566">
    <property type="entry name" value="UBA_8"/>
    <property type="match status" value="1"/>
</dbReference>
<keyword evidence="2" id="KW-0963">Cytoplasm</keyword>
<proteinExistence type="predicted"/>
<evidence type="ECO:0000256" key="2">
    <source>
        <dbReference type="ARBA" id="ARBA00022490"/>
    </source>
</evidence>
<dbReference type="PANTHER" id="PTHR37162">
    <property type="entry name" value="HAT FAMILY DIMERISATION DOMAINCONTAINING PROTEIN-RELATED"/>
    <property type="match status" value="1"/>
</dbReference>
<evidence type="ECO:0000256" key="3">
    <source>
        <dbReference type="SAM" id="Phobius"/>
    </source>
</evidence>